<accession>A0A6P8LGW2</accession>
<evidence type="ECO:0000256" key="3">
    <source>
        <dbReference type="ARBA" id="ARBA00022900"/>
    </source>
</evidence>
<evidence type="ECO:0000313" key="7">
    <source>
        <dbReference type="RefSeq" id="XP_033173591.1"/>
    </source>
</evidence>
<keyword evidence="2 7" id="KW-0646">Protease inhibitor</keyword>
<comment type="similarity">
    <text evidence="1 4">Belongs to the serpin family.</text>
</comment>
<name>A0A6P8LGW2_DROMA</name>
<dbReference type="PANTHER" id="PTHR11461">
    <property type="entry name" value="SERINE PROTEASE INHIBITOR, SERPIN"/>
    <property type="match status" value="1"/>
</dbReference>
<evidence type="ECO:0000256" key="1">
    <source>
        <dbReference type="ARBA" id="ARBA00009500"/>
    </source>
</evidence>
<protein>
    <submittedName>
        <fullName evidence="7">Serine protease inhibitor 42Dd isoform X1</fullName>
    </submittedName>
</protein>
<evidence type="ECO:0000313" key="6">
    <source>
        <dbReference type="Proteomes" id="UP000515162"/>
    </source>
</evidence>
<dbReference type="InterPro" id="IPR042178">
    <property type="entry name" value="Serpin_sf_1"/>
</dbReference>
<proteinExistence type="inferred from homology"/>
<dbReference type="SUPFAM" id="SSF56574">
    <property type="entry name" value="Serpins"/>
    <property type="match status" value="1"/>
</dbReference>
<dbReference type="GeneID" id="117150690"/>
<dbReference type="InterPro" id="IPR042185">
    <property type="entry name" value="Serpin_sf_2"/>
</dbReference>
<dbReference type="InterPro" id="IPR036186">
    <property type="entry name" value="Serpin_sf"/>
</dbReference>
<evidence type="ECO:0000259" key="5">
    <source>
        <dbReference type="SMART" id="SM00093"/>
    </source>
</evidence>
<dbReference type="GO" id="GO:0005615">
    <property type="term" value="C:extracellular space"/>
    <property type="evidence" value="ECO:0007669"/>
    <property type="project" value="InterPro"/>
</dbReference>
<dbReference type="InterPro" id="IPR023795">
    <property type="entry name" value="Serpin_CS"/>
</dbReference>
<dbReference type="AlphaFoldDB" id="A0A6P8LGW2"/>
<keyword evidence="3 7" id="KW-0722">Serine protease inhibitor</keyword>
<dbReference type="PROSITE" id="PS00284">
    <property type="entry name" value="SERPIN"/>
    <property type="match status" value="1"/>
</dbReference>
<sequence length="445" mass="50201">MDRIYVSNWFFLELFHYFRAQAFSRHLAEAACGRESLRATNLYNCKTINISHFKLKFLLFSQSHTMSEAANPTPYDCHIGAGIYHSIATSFSDQNVVVSPLLLEATLSLLFLGSDGATAEELQKQLRLKQRFPSNAKMANFYAAELANITADADTFLQLQNRLMLGSDSGVADDFQKIAQTYFHATAECVDLEQTEKLRRHISEQILASVGGGNWKDIHVAGGSPSKTLLLLLAANLQSKWFLPFSAYRTGLYEFHSGSQVKSVPMLFDDDMFVKFAELRDLDARAIELPYEHAEELSMLLILPNQRGGLQELEKQLHDLDLGALQQRMQMEGVQVLLPKFSIDFECSLRQPMKQLGFEEIFAASANFKHLHASANLPIADVLQKLRINLNESGSGPELPKNATEYKPIVISNSSRQKFFRADHPFFFAIRSENVTYLMGHVVEF</sequence>
<dbReference type="GO" id="GO:0004867">
    <property type="term" value="F:serine-type endopeptidase inhibitor activity"/>
    <property type="evidence" value="ECO:0007669"/>
    <property type="project" value="UniProtKB-KW"/>
</dbReference>
<dbReference type="RefSeq" id="XP_033173591.1">
    <property type="nucleotide sequence ID" value="XM_033317700.1"/>
</dbReference>
<organism evidence="6 7">
    <name type="scientific">Drosophila mauritiana</name>
    <name type="common">Fruit fly</name>
    <dbReference type="NCBI Taxonomy" id="7226"/>
    <lineage>
        <taxon>Eukaryota</taxon>
        <taxon>Metazoa</taxon>
        <taxon>Ecdysozoa</taxon>
        <taxon>Arthropoda</taxon>
        <taxon>Hexapoda</taxon>
        <taxon>Insecta</taxon>
        <taxon>Pterygota</taxon>
        <taxon>Neoptera</taxon>
        <taxon>Endopterygota</taxon>
        <taxon>Diptera</taxon>
        <taxon>Brachycera</taxon>
        <taxon>Muscomorpha</taxon>
        <taxon>Ephydroidea</taxon>
        <taxon>Drosophilidae</taxon>
        <taxon>Drosophila</taxon>
        <taxon>Sophophora</taxon>
    </lineage>
</organism>
<dbReference type="Proteomes" id="UP000515162">
    <property type="component" value="Chromosome 2L"/>
</dbReference>
<dbReference type="PANTHER" id="PTHR11461:SF211">
    <property type="entry name" value="GH10112P-RELATED"/>
    <property type="match status" value="1"/>
</dbReference>
<evidence type="ECO:0000256" key="4">
    <source>
        <dbReference type="RuleBase" id="RU000411"/>
    </source>
</evidence>
<dbReference type="InterPro" id="IPR000215">
    <property type="entry name" value="Serpin_fam"/>
</dbReference>
<reference evidence="7" key="1">
    <citation type="submission" date="2025-08" db="UniProtKB">
        <authorList>
            <consortium name="RefSeq"/>
        </authorList>
    </citation>
    <scope>IDENTIFICATION</scope>
    <source>
        <strain evidence="7">Mau12</strain>
        <tissue evidence="7">Whole Body</tissue>
    </source>
</reference>
<dbReference type="Gene3D" id="2.30.39.10">
    <property type="entry name" value="Alpha-1-antitrypsin, domain 1"/>
    <property type="match status" value="1"/>
</dbReference>
<dbReference type="SMART" id="SM00093">
    <property type="entry name" value="SERPIN"/>
    <property type="match status" value="1"/>
</dbReference>
<dbReference type="Pfam" id="PF00079">
    <property type="entry name" value="Serpin"/>
    <property type="match status" value="1"/>
</dbReference>
<evidence type="ECO:0000256" key="2">
    <source>
        <dbReference type="ARBA" id="ARBA00022690"/>
    </source>
</evidence>
<dbReference type="CDD" id="cd19954">
    <property type="entry name" value="serpin42Dd-like_insects"/>
    <property type="match status" value="1"/>
</dbReference>
<gene>
    <name evidence="7" type="primary">LOC117150690</name>
</gene>
<dbReference type="InterPro" id="IPR023796">
    <property type="entry name" value="Serpin_dom"/>
</dbReference>
<dbReference type="Gene3D" id="3.30.497.10">
    <property type="entry name" value="Antithrombin, subunit I, domain 2"/>
    <property type="match status" value="1"/>
</dbReference>
<keyword evidence="6" id="KW-1185">Reference proteome</keyword>
<feature type="domain" description="Serpin" evidence="5">
    <location>
        <begin position="81"/>
        <end position="445"/>
    </location>
</feature>